<dbReference type="CDD" id="cd07185">
    <property type="entry name" value="OmpA_C-like"/>
    <property type="match status" value="1"/>
</dbReference>
<feature type="region of interest" description="Disordered" evidence="5">
    <location>
        <begin position="274"/>
        <end position="297"/>
    </location>
</feature>
<evidence type="ECO:0000256" key="3">
    <source>
        <dbReference type="ARBA" id="ARBA00023237"/>
    </source>
</evidence>
<dbReference type="Proteomes" id="UP001597319">
    <property type="component" value="Unassembled WGS sequence"/>
</dbReference>
<dbReference type="PRINTS" id="PR01021">
    <property type="entry name" value="OMPADOMAIN"/>
</dbReference>
<gene>
    <name evidence="8" type="ORF">ACFSR1_05215</name>
</gene>
<name>A0ABW5LC08_9FLAO</name>
<dbReference type="InterPro" id="IPR006664">
    <property type="entry name" value="OMP_bac"/>
</dbReference>
<dbReference type="Pfam" id="PF00691">
    <property type="entry name" value="OmpA"/>
    <property type="match status" value="1"/>
</dbReference>
<organism evidence="8 9">
    <name type="scientific">Aquimarina rubra</name>
    <dbReference type="NCBI Taxonomy" id="1920033"/>
    <lineage>
        <taxon>Bacteria</taxon>
        <taxon>Pseudomonadati</taxon>
        <taxon>Bacteroidota</taxon>
        <taxon>Flavobacteriia</taxon>
        <taxon>Flavobacteriales</taxon>
        <taxon>Flavobacteriaceae</taxon>
        <taxon>Aquimarina</taxon>
    </lineage>
</organism>
<feature type="domain" description="OmpA-like" evidence="7">
    <location>
        <begin position="190"/>
        <end position="304"/>
    </location>
</feature>
<evidence type="ECO:0000313" key="9">
    <source>
        <dbReference type="Proteomes" id="UP001597319"/>
    </source>
</evidence>
<keyword evidence="3" id="KW-0998">Cell outer membrane</keyword>
<evidence type="ECO:0000259" key="7">
    <source>
        <dbReference type="PROSITE" id="PS51123"/>
    </source>
</evidence>
<comment type="subcellular location">
    <subcellularLocation>
        <location evidence="1">Cell outer membrane</location>
    </subcellularLocation>
</comment>
<sequence length="304" mass="34202">MKNLISFLIFILFALLGMWWYYSCNWCLGDRNEGSSVMEESIDPETEAKAKKAYEDSLALAHGFYAKDVQNADVFRYPENLRINIINGDIYIPNGIQGFETKIASYLGQNQDQELVVYGYETSSEKTDQKELGLSRANYLKDLLVKAGVNGDRIVTKAKLYTYEYDNDGNYNGGVLLNFAKIDESRLKEVEKGIANKTLYSDFGSKDFKPDATLKNYALELKNYLTKYPDKKVLITGHTDNVGDDAANQSVGLQRAENVKNYLSSQGIALQKLTAESKGESSPVAPNDTEENRAKNRRIEIIVN</sequence>
<evidence type="ECO:0000256" key="5">
    <source>
        <dbReference type="SAM" id="MobiDB-lite"/>
    </source>
</evidence>
<dbReference type="InterPro" id="IPR006665">
    <property type="entry name" value="OmpA-like"/>
</dbReference>
<keyword evidence="9" id="KW-1185">Reference proteome</keyword>
<dbReference type="SUPFAM" id="SSF103088">
    <property type="entry name" value="OmpA-like"/>
    <property type="match status" value="2"/>
</dbReference>
<dbReference type="Gene3D" id="3.30.1330.60">
    <property type="entry name" value="OmpA-like domain"/>
    <property type="match status" value="2"/>
</dbReference>
<dbReference type="EMBL" id="JBHULE010000008">
    <property type="protein sequence ID" value="MFD2562059.1"/>
    <property type="molecule type" value="Genomic_DNA"/>
</dbReference>
<evidence type="ECO:0000256" key="2">
    <source>
        <dbReference type="ARBA" id="ARBA00023136"/>
    </source>
</evidence>
<dbReference type="RefSeq" id="WP_378290317.1">
    <property type="nucleotide sequence ID" value="NZ_JBHULE010000008.1"/>
</dbReference>
<comment type="caution">
    <text evidence="8">The sequence shown here is derived from an EMBL/GenBank/DDBJ whole genome shotgun (WGS) entry which is preliminary data.</text>
</comment>
<evidence type="ECO:0000313" key="8">
    <source>
        <dbReference type="EMBL" id="MFD2562059.1"/>
    </source>
</evidence>
<protein>
    <submittedName>
        <fullName evidence="8">OmpA family protein</fullName>
    </submittedName>
</protein>
<dbReference type="InterPro" id="IPR036737">
    <property type="entry name" value="OmpA-like_sf"/>
</dbReference>
<proteinExistence type="predicted"/>
<keyword evidence="6" id="KW-0812">Transmembrane</keyword>
<dbReference type="PANTHER" id="PTHR30329">
    <property type="entry name" value="STATOR ELEMENT OF FLAGELLAR MOTOR COMPLEX"/>
    <property type="match status" value="1"/>
</dbReference>
<feature type="transmembrane region" description="Helical" evidence="6">
    <location>
        <begin position="5"/>
        <end position="22"/>
    </location>
</feature>
<keyword evidence="6" id="KW-1133">Transmembrane helix</keyword>
<accession>A0ABW5LC08</accession>
<evidence type="ECO:0000256" key="4">
    <source>
        <dbReference type="PROSITE-ProRule" id="PRU00473"/>
    </source>
</evidence>
<reference evidence="9" key="1">
    <citation type="journal article" date="2019" name="Int. J. Syst. Evol. Microbiol.">
        <title>The Global Catalogue of Microorganisms (GCM) 10K type strain sequencing project: providing services to taxonomists for standard genome sequencing and annotation.</title>
        <authorList>
            <consortium name="The Broad Institute Genomics Platform"/>
            <consortium name="The Broad Institute Genome Sequencing Center for Infectious Disease"/>
            <person name="Wu L."/>
            <person name="Ma J."/>
        </authorList>
    </citation>
    <scope>NUCLEOTIDE SEQUENCE [LARGE SCALE GENOMIC DNA]</scope>
    <source>
        <strain evidence="9">KCTC 52274</strain>
    </source>
</reference>
<dbReference type="PANTHER" id="PTHR30329:SF21">
    <property type="entry name" value="LIPOPROTEIN YIAD-RELATED"/>
    <property type="match status" value="1"/>
</dbReference>
<evidence type="ECO:0000256" key="1">
    <source>
        <dbReference type="ARBA" id="ARBA00004442"/>
    </source>
</evidence>
<keyword evidence="2 4" id="KW-0472">Membrane</keyword>
<dbReference type="PROSITE" id="PS51123">
    <property type="entry name" value="OMPA_2"/>
    <property type="match status" value="1"/>
</dbReference>
<evidence type="ECO:0000256" key="6">
    <source>
        <dbReference type="SAM" id="Phobius"/>
    </source>
</evidence>
<dbReference type="InterPro" id="IPR050330">
    <property type="entry name" value="Bact_OuterMem_StrucFunc"/>
</dbReference>